<sequence>MSGAKFGVTEWYASIHYTALFIVGALLARHREHLKSMLQHMGPKTKRILFLIGLLLYIYAHPSFLLNMGIEGLNLPNGDRYLVYVAGSRDFN</sequence>
<keyword evidence="1" id="KW-0472">Membrane</keyword>
<evidence type="ECO:0000256" key="1">
    <source>
        <dbReference type="SAM" id="Phobius"/>
    </source>
</evidence>
<evidence type="ECO:0000313" key="2">
    <source>
        <dbReference type="EMBL" id="CAG5092997.1"/>
    </source>
</evidence>
<reference evidence="2 3" key="1">
    <citation type="submission" date="2021-04" db="EMBL/GenBank/DDBJ databases">
        <authorList>
            <person name="Rakotoarivonina H."/>
        </authorList>
    </citation>
    <scope>NUCLEOTIDE SEQUENCE [LARGE SCALE GENOMIC DNA]</scope>
    <source>
        <strain evidence="2 3">XE</strain>
    </source>
</reference>
<keyword evidence="1" id="KW-0812">Transmembrane</keyword>
<proteinExistence type="predicted"/>
<accession>A0ABM8V926</accession>
<feature type="transmembrane region" description="Helical" evidence="1">
    <location>
        <begin position="48"/>
        <end position="70"/>
    </location>
</feature>
<feature type="transmembrane region" description="Helical" evidence="1">
    <location>
        <begin position="12"/>
        <end position="28"/>
    </location>
</feature>
<keyword evidence="3" id="KW-1185">Reference proteome</keyword>
<comment type="caution">
    <text evidence="2">The sequence shown here is derived from an EMBL/GenBank/DDBJ whole genome shotgun (WGS) entry which is preliminary data.</text>
</comment>
<name>A0ABM8V926_THEXY</name>
<dbReference type="EMBL" id="CAJRAY010000098">
    <property type="protein sequence ID" value="CAG5092997.1"/>
    <property type="molecule type" value="Genomic_DNA"/>
</dbReference>
<keyword evidence="1" id="KW-1133">Transmembrane helix</keyword>
<gene>
    <name evidence="2" type="primary">txxe 3594</name>
    <name evidence="2" type="ORF">TXXE_19100</name>
</gene>
<evidence type="ECO:0008006" key="4">
    <source>
        <dbReference type="Google" id="ProtNLM"/>
    </source>
</evidence>
<protein>
    <recommendedName>
        <fullName evidence="4">Acyltransferase 3 domain-containing protein</fullName>
    </recommendedName>
</protein>
<organism evidence="2 3">
    <name type="scientific">Thermobacillus xylanilyticus</name>
    <dbReference type="NCBI Taxonomy" id="76633"/>
    <lineage>
        <taxon>Bacteria</taxon>
        <taxon>Bacillati</taxon>
        <taxon>Bacillota</taxon>
        <taxon>Bacilli</taxon>
        <taxon>Bacillales</taxon>
        <taxon>Paenibacillaceae</taxon>
        <taxon>Thermobacillus</taxon>
    </lineage>
</organism>
<dbReference type="Proteomes" id="UP000681526">
    <property type="component" value="Unassembled WGS sequence"/>
</dbReference>
<evidence type="ECO:0000313" key="3">
    <source>
        <dbReference type="Proteomes" id="UP000681526"/>
    </source>
</evidence>